<sequence>MHRIKKGQYGYIKSQRKMEIIKTVSLFLLSLAIYLCGYWTTGTNKNLLTVVAILGCLPASKCAVNMIMFIRAKGCSEELYQKINPHTGELASLYDSVLTSYDSTFEIPHMVFRGNNLVGIAVNPKCKTAACEKHLQSMCSQNNIKDVNIKIFQDIPKYLNRLDQLGELSCEDTQTEAVLALVKAISL</sequence>
<dbReference type="RefSeq" id="WP_069152469.1">
    <property type="nucleotide sequence ID" value="NZ_DAWDRA010000507.1"/>
</dbReference>
<dbReference type="Proteomes" id="UP000095003">
    <property type="component" value="Unassembled WGS sequence"/>
</dbReference>
<proteinExistence type="predicted"/>
<dbReference type="Proteomes" id="UP000094271">
    <property type="component" value="Unassembled WGS sequence"/>
</dbReference>
<feature type="transmembrane region" description="Helical" evidence="1">
    <location>
        <begin position="20"/>
        <end position="41"/>
    </location>
</feature>
<evidence type="ECO:0000313" key="9">
    <source>
        <dbReference type="Proteomes" id="UP000095003"/>
    </source>
</evidence>
<keyword evidence="1" id="KW-0472">Membrane</keyword>
<dbReference type="PATRIC" id="fig|1432052.3.peg.4221"/>
<dbReference type="EMBL" id="MCGH01000002">
    <property type="protein sequence ID" value="ODM06574.1"/>
    <property type="molecule type" value="Genomic_DNA"/>
</dbReference>
<evidence type="ECO:0000256" key="1">
    <source>
        <dbReference type="SAM" id="Phobius"/>
    </source>
</evidence>
<evidence type="ECO:0000313" key="2">
    <source>
        <dbReference type="EMBL" id="ODM06574.1"/>
    </source>
</evidence>
<accession>A0A1E3ACV6</accession>
<keyword evidence="8" id="KW-1185">Reference proteome</keyword>
<evidence type="ECO:0000313" key="4">
    <source>
        <dbReference type="EMBL" id="ODR44177.1"/>
    </source>
</evidence>
<evidence type="ECO:0000313" key="3">
    <source>
        <dbReference type="EMBL" id="ODM09441.1"/>
    </source>
</evidence>
<feature type="transmembrane region" description="Helical" evidence="1">
    <location>
        <begin position="47"/>
        <end position="70"/>
    </location>
</feature>
<gene>
    <name evidence="3" type="ORF">BEH84_03808</name>
    <name evidence="5" type="ORF">BEI59_01700</name>
    <name evidence="2" type="ORF">BEI61_02464</name>
    <name evidence="4" type="ORF">BEI63_31685</name>
</gene>
<evidence type="ECO:0000313" key="5">
    <source>
        <dbReference type="EMBL" id="ODR55893.1"/>
    </source>
</evidence>
<dbReference type="EMBL" id="MEHA01000001">
    <property type="protein sequence ID" value="ODR55893.1"/>
    <property type="molecule type" value="Genomic_DNA"/>
</dbReference>
<name>A0A1E3ACV6_9FIRM</name>
<dbReference type="Proteomes" id="UP000094869">
    <property type="component" value="Unassembled WGS sequence"/>
</dbReference>
<keyword evidence="1" id="KW-0812">Transmembrane</keyword>
<dbReference type="EMBL" id="MEHD01000056">
    <property type="protein sequence ID" value="ODR44177.1"/>
    <property type="molecule type" value="Genomic_DNA"/>
</dbReference>
<dbReference type="OrthoDB" id="9783125at2"/>
<dbReference type="AlphaFoldDB" id="A0A1E3ACV6"/>
<dbReference type="Proteomes" id="UP000094067">
    <property type="component" value="Unassembled WGS sequence"/>
</dbReference>
<evidence type="ECO:0000313" key="7">
    <source>
        <dbReference type="Proteomes" id="UP000094271"/>
    </source>
</evidence>
<dbReference type="GeneID" id="93301778"/>
<organism evidence="2 6">
    <name type="scientific">Eisenbergiella tayi</name>
    <dbReference type="NCBI Taxonomy" id="1432052"/>
    <lineage>
        <taxon>Bacteria</taxon>
        <taxon>Bacillati</taxon>
        <taxon>Bacillota</taxon>
        <taxon>Clostridia</taxon>
        <taxon>Lachnospirales</taxon>
        <taxon>Lachnospiraceae</taxon>
        <taxon>Eisenbergiella</taxon>
    </lineage>
</organism>
<reference evidence="5 7" key="3">
    <citation type="submission" date="2016-08" db="EMBL/GenBank/DDBJ databases">
        <authorList>
            <person name="Seilhamer J.J."/>
        </authorList>
    </citation>
    <scope>NUCLEOTIDE SEQUENCE [LARGE SCALE GENOMIC DNA]</scope>
    <source>
        <strain evidence="5 7">NML150140-1</strain>
    </source>
</reference>
<keyword evidence="1" id="KW-1133">Transmembrane helix</keyword>
<evidence type="ECO:0000313" key="6">
    <source>
        <dbReference type="Proteomes" id="UP000094067"/>
    </source>
</evidence>
<dbReference type="EMBL" id="MCGI01000004">
    <property type="protein sequence ID" value="ODM09441.1"/>
    <property type="molecule type" value="Genomic_DNA"/>
</dbReference>
<reference evidence="4 8" key="2">
    <citation type="submission" date="2016-08" db="EMBL/GenBank/DDBJ databases">
        <title>Characterization of Isolates of Eisenbergiella tayi Derived from Blood Cultures, Using Whole Genome Sequencing.</title>
        <authorList>
            <person name="Bernier A.-M."/>
            <person name="Burdz T."/>
            <person name="Wiebe D."/>
            <person name="Bernard K."/>
        </authorList>
    </citation>
    <scope>NUCLEOTIDE SEQUENCE [LARGE SCALE GENOMIC DNA]</scope>
    <source>
        <strain evidence="4 8">NML120146</strain>
    </source>
</reference>
<protein>
    <submittedName>
        <fullName evidence="2">Uncharacterized protein</fullName>
    </submittedName>
</protein>
<evidence type="ECO:0000313" key="8">
    <source>
        <dbReference type="Proteomes" id="UP000094869"/>
    </source>
</evidence>
<reference evidence="6 9" key="1">
    <citation type="submission" date="2016-07" db="EMBL/GenBank/DDBJ databases">
        <title>Characterization of isolates of Eisenbergiella tayi derived from blood cultures, using whole genome sequencing.</title>
        <authorList>
            <person name="Burdz T."/>
            <person name="Wiebe D."/>
            <person name="Huynh C."/>
            <person name="Bernard K."/>
        </authorList>
    </citation>
    <scope>NUCLEOTIDE SEQUENCE [LARGE SCALE GENOMIC DNA]</scope>
    <source>
        <strain evidence="2 6">NML 110608</strain>
        <strain evidence="3 9">NML 120489</strain>
    </source>
</reference>
<comment type="caution">
    <text evidence="2">The sequence shown here is derived from an EMBL/GenBank/DDBJ whole genome shotgun (WGS) entry which is preliminary data.</text>
</comment>